<dbReference type="CDD" id="cd03416">
    <property type="entry name" value="CbiX_SirB_N"/>
    <property type="match status" value="1"/>
</dbReference>
<keyword evidence="2" id="KW-0456">Lyase</keyword>
<name>A0ABX0PW29_9GAMM</name>
<keyword evidence="1" id="KW-0479">Metal-binding</keyword>
<dbReference type="InterPro" id="IPR002762">
    <property type="entry name" value="CbiX-like"/>
</dbReference>
<evidence type="ECO:0000313" key="4">
    <source>
        <dbReference type="Proteomes" id="UP001318321"/>
    </source>
</evidence>
<gene>
    <name evidence="3" type="ORF">HBJ55_19690</name>
</gene>
<protein>
    <submittedName>
        <fullName evidence="3">Cobalamin biosynthesis protein CbiX</fullName>
    </submittedName>
</protein>
<dbReference type="PANTHER" id="PTHR33542:SF3">
    <property type="entry name" value="SIROHYDROCHLORIN FERROCHELATASE, CHLOROPLASTIC"/>
    <property type="match status" value="1"/>
</dbReference>
<organism evidence="3 4">
    <name type="scientific">Billgrantia bachuensis</name>
    <dbReference type="NCBI Taxonomy" id="2717286"/>
    <lineage>
        <taxon>Bacteria</taxon>
        <taxon>Pseudomonadati</taxon>
        <taxon>Pseudomonadota</taxon>
        <taxon>Gammaproteobacteria</taxon>
        <taxon>Oceanospirillales</taxon>
        <taxon>Halomonadaceae</taxon>
        <taxon>Billgrantia</taxon>
    </lineage>
</organism>
<dbReference type="InterPro" id="IPR050963">
    <property type="entry name" value="Sirohydro_Cobaltochel/CbiX"/>
</dbReference>
<evidence type="ECO:0000313" key="3">
    <source>
        <dbReference type="EMBL" id="NIC07655.1"/>
    </source>
</evidence>
<dbReference type="EMBL" id="JAAQTO010000056">
    <property type="protein sequence ID" value="NIC07655.1"/>
    <property type="molecule type" value="Genomic_DNA"/>
</dbReference>
<sequence length="145" mass="15670">MVQLDIPPGRLPSHVPETVMSYSLILLAHGSSDPAWRAPFERFHEALAARMQVSLKLAYMELSEPSLESSVAELALAGIRRAEILPLFFAAGRHLRKDVPAQIEALRANHPGIELTLLPPVGEHPAFIDALAAVVAEQAGEALPT</sequence>
<dbReference type="Gene3D" id="3.40.50.1400">
    <property type="match status" value="1"/>
</dbReference>
<accession>A0ABX0PW29</accession>
<proteinExistence type="predicted"/>
<evidence type="ECO:0000256" key="1">
    <source>
        <dbReference type="ARBA" id="ARBA00022723"/>
    </source>
</evidence>
<dbReference type="RefSeq" id="WP_167119160.1">
    <property type="nucleotide sequence ID" value="NZ_JAAQTO010000056.1"/>
</dbReference>
<comment type="caution">
    <text evidence="3">The sequence shown here is derived from an EMBL/GenBank/DDBJ whole genome shotgun (WGS) entry which is preliminary data.</text>
</comment>
<evidence type="ECO:0000256" key="2">
    <source>
        <dbReference type="ARBA" id="ARBA00023239"/>
    </source>
</evidence>
<reference evidence="3 4" key="1">
    <citation type="submission" date="2020-03" db="EMBL/GenBank/DDBJ databases">
        <title>Identification of Halomonas strains.</title>
        <authorList>
            <person name="Xiao Z."/>
            <person name="Dong F."/>
            <person name="Wang Z."/>
            <person name="Zhao J.-Y."/>
        </authorList>
    </citation>
    <scope>NUCLEOTIDE SEQUENCE [LARGE SCALE GENOMIC DNA]</scope>
    <source>
        <strain evidence="3 4">DX6</strain>
    </source>
</reference>
<dbReference type="PANTHER" id="PTHR33542">
    <property type="entry name" value="SIROHYDROCHLORIN FERROCHELATASE, CHLOROPLASTIC"/>
    <property type="match status" value="1"/>
</dbReference>
<dbReference type="SUPFAM" id="SSF53800">
    <property type="entry name" value="Chelatase"/>
    <property type="match status" value="1"/>
</dbReference>
<dbReference type="Proteomes" id="UP001318321">
    <property type="component" value="Unassembled WGS sequence"/>
</dbReference>
<keyword evidence="4" id="KW-1185">Reference proteome</keyword>
<dbReference type="Pfam" id="PF01903">
    <property type="entry name" value="CbiX"/>
    <property type="match status" value="1"/>
</dbReference>